<dbReference type="InterPro" id="IPR055370">
    <property type="entry name" value="Lsr2_DNA-bd"/>
</dbReference>
<dbReference type="GO" id="GO:0003677">
    <property type="term" value="F:DNA binding"/>
    <property type="evidence" value="ECO:0007669"/>
    <property type="project" value="UniProtKB-KW"/>
</dbReference>
<dbReference type="AlphaFoldDB" id="A0A939RVN5"/>
<reference evidence="3" key="1">
    <citation type="submission" date="2021-03" db="EMBL/GenBank/DDBJ databases">
        <title>Actinotalea soli sp. nov., isolated from soil.</title>
        <authorList>
            <person name="Ping W."/>
            <person name="Zhang J."/>
        </authorList>
    </citation>
    <scope>NUCLEOTIDE SEQUENCE</scope>
    <source>
        <strain evidence="3">BY-33</strain>
    </source>
</reference>
<evidence type="ECO:0000313" key="3">
    <source>
        <dbReference type="EMBL" id="MBO1751316.1"/>
    </source>
</evidence>
<evidence type="ECO:0000259" key="2">
    <source>
        <dbReference type="Pfam" id="PF23359"/>
    </source>
</evidence>
<sequence length="48" mass="5262">MVCRPSLSSSSRGANDSAAVREWARANGYKVTDRGCIPSEVRTAYDNR</sequence>
<comment type="caution">
    <text evidence="3">The sequence shown here is derived from an EMBL/GenBank/DDBJ whole genome shotgun (WGS) entry which is preliminary data.</text>
</comment>
<dbReference type="Proteomes" id="UP000664209">
    <property type="component" value="Unassembled WGS sequence"/>
</dbReference>
<keyword evidence="1" id="KW-0238">DNA-binding</keyword>
<dbReference type="Pfam" id="PF23359">
    <property type="entry name" value="Lsr2_DNA-bd"/>
    <property type="match status" value="1"/>
</dbReference>
<dbReference type="InterPro" id="IPR036625">
    <property type="entry name" value="E3-bd_dom_sf"/>
</dbReference>
<organism evidence="3 4">
    <name type="scientific">Actinotalea soli</name>
    <dbReference type="NCBI Taxonomy" id="2819234"/>
    <lineage>
        <taxon>Bacteria</taxon>
        <taxon>Bacillati</taxon>
        <taxon>Actinomycetota</taxon>
        <taxon>Actinomycetes</taxon>
        <taxon>Micrococcales</taxon>
        <taxon>Cellulomonadaceae</taxon>
        <taxon>Actinotalea</taxon>
    </lineage>
</organism>
<gene>
    <name evidence="3" type="ORF">J4G33_05815</name>
</gene>
<accession>A0A939RVN5</accession>
<name>A0A939RVN5_9CELL</name>
<dbReference type="GO" id="GO:0016746">
    <property type="term" value="F:acyltransferase activity"/>
    <property type="evidence" value="ECO:0007669"/>
    <property type="project" value="InterPro"/>
</dbReference>
<evidence type="ECO:0000256" key="1">
    <source>
        <dbReference type="ARBA" id="ARBA00023125"/>
    </source>
</evidence>
<proteinExistence type="predicted"/>
<feature type="domain" description="Lsr2 DNA-binding" evidence="2">
    <location>
        <begin position="14"/>
        <end position="46"/>
    </location>
</feature>
<dbReference type="Gene3D" id="4.10.320.10">
    <property type="entry name" value="E3-binding domain"/>
    <property type="match status" value="1"/>
</dbReference>
<keyword evidence="4" id="KW-1185">Reference proteome</keyword>
<evidence type="ECO:0000313" key="4">
    <source>
        <dbReference type="Proteomes" id="UP000664209"/>
    </source>
</evidence>
<protein>
    <submittedName>
        <fullName evidence="3">Lsr2 family protein</fullName>
    </submittedName>
</protein>
<dbReference type="EMBL" id="JAGEMK010000002">
    <property type="protein sequence ID" value="MBO1751316.1"/>
    <property type="molecule type" value="Genomic_DNA"/>
</dbReference>